<gene>
    <name evidence="3" type="ORF">LY90DRAFT_665880</name>
</gene>
<keyword evidence="2" id="KW-0472">Membrane</keyword>
<dbReference type="PROSITE" id="PS51257">
    <property type="entry name" value="PROKAR_LIPOPROTEIN"/>
    <property type="match status" value="1"/>
</dbReference>
<evidence type="ECO:0000256" key="1">
    <source>
        <dbReference type="SAM" id="MobiDB-lite"/>
    </source>
</evidence>
<sequence length="296" mass="33803">MTIKLKNHPYMKVISPIFCNFIVLGCILNLIKVLKFIPPYSLLKIKLFLIIDTLGTNLIYIPMFAVAYRIYRIYKTKTLIVYTLNNKRLFIIVFSVIFLAVLYRIIIVFTCRFYYESIGSFIALIFMIVATGSYSKKFGDICYTFVIFSTNISDYIVGRLITRLDGGDNYPLFFFITIIFSCLLHFICVYTLVGSRILLLMRGSRNYSNSSTTNDSSDATQYIALRSRTKGMNILNNISSKNERVHTQSYGGSSTIYSNNNKNEIDTTNSHKASISNNNNNEVDTSNSYKLSISNS</sequence>
<proteinExistence type="predicted"/>
<evidence type="ECO:0000313" key="3">
    <source>
        <dbReference type="EMBL" id="ORY75587.1"/>
    </source>
</evidence>
<evidence type="ECO:0000256" key="2">
    <source>
        <dbReference type="SAM" id="Phobius"/>
    </source>
</evidence>
<evidence type="ECO:0000313" key="4">
    <source>
        <dbReference type="Proteomes" id="UP000193920"/>
    </source>
</evidence>
<protein>
    <submittedName>
        <fullName evidence="3">Uncharacterized protein</fullName>
    </submittedName>
</protein>
<feature type="transmembrane region" description="Helical" evidence="2">
    <location>
        <begin position="173"/>
        <end position="193"/>
    </location>
</feature>
<organism evidence="3 4">
    <name type="scientific">Neocallimastix californiae</name>
    <dbReference type="NCBI Taxonomy" id="1754190"/>
    <lineage>
        <taxon>Eukaryota</taxon>
        <taxon>Fungi</taxon>
        <taxon>Fungi incertae sedis</taxon>
        <taxon>Chytridiomycota</taxon>
        <taxon>Chytridiomycota incertae sedis</taxon>
        <taxon>Neocallimastigomycetes</taxon>
        <taxon>Neocallimastigales</taxon>
        <taxon>Neocallimastigaceae</taxon>
        <taxon>Neocallimastix</taxon>
    </lineage>
</organism>
<keyword evidence="2" id="KW-0812">Transmembrane</keyword>
<dbReference type="OrthoDB" id="10408861at2759"/>
<comment type="caution">
    <text evidence="3">The sequence shown here is derived from an EMBL/GenBank/DDBJ whole genome shotgun (WGS) entry which is preliminary data.</text>
</comment>
<name>A0A1Y2EVQ6_9FUNG</name>
<feature type="transmembrane region" description="Helical" evidence="2">
    <location>
        <begin position="43"/>
        <end position="68"/>
    </location>
</feature>
<keyword evidence="4" id="KW-1185">Reference proteome</keyword>
<feature type="compositionally biased region" description="Polar residues" evidence="1">
    <location>
        <begin position="249"/>
        <end position="268"/>
    </location>
</feature>
<feature type="region of interest" description="Disordered" evidence="1">
    <location>
        <begin position="249"/>
        <end position="296"/>
    </location>
</feature>
<reference evidence="3 4" key="1">
    <citation type="submission" date="2016-08" db="EMBL/GenBank/DDBJ databases">
        <title>A Parts List for Fungal Cellulosomes Revealed by Comparative Genomics.</title>
        <authorList>
            <consortium name="DOE Joint Genome Institute"/>
            <person name="Haitjema C.H."/>
            <person name="Gilmore S.P."/>
            <person name="Henske J.K."/>
            <person name="Solomon K.V."/>
            <person name="De Groot R."/>
            <person name="Kuo A."/>
            <person name="Mondo S.J."/>
            <person name="Salamov A.A."/>
            <person name="Labutti K."/>
            <person name="Zhao Z."/>
            <person name="Chiniquy J."/>
            <person name="Barry K."/>
            <person name="Brewer H.M."/>
            <person name="Purvine S.O."/>
            <person name="Wright A.T."/>
            <person name="Boxma B."/>
            <person name="Van Alen T."/>
            <person name="Hackstein J.H."/>
            <person name="Baker S.E."/>
            <person name="Grigoriev I.V."/>
            <person name="O'Malley M.A."/>
        </authorList>
    </citation>
    <scope>NUCLEOTIDE SEQUENCE [LARGE SCALE GENOMIC DNA]</scope>
    <source>
        <strain evidence="3 4">G1</strain>
    </source>
</reference>
<keyword evidence="2" id="KW-1133">Transmembrane helix</keyword>
<dbReference type="Proteomes" id="UP000193920">
    <property type="component" value="Unassembled WGS sequence"/>
</dbReference>
<feature type="transmembrane region" description="Helical" evidence="2">
    <location>
        <begin position="113"/>
        <end position="134"/>
    </location>
</feature>
<feature type="compositionally biased region" description="Low complexity" evidence="1">
    <location>
        <begin position="270"/>
        <end position="288"/>
    </location>
</feature>
<dbReference type="AlphaFoldDB" id="A0A1Y2EVQ6"/>
<feature type="transmembrane region" description="Helical" evidence="2">
    <location>
        <begin position="141"/>
        <end position="161"/>
    </location>
</feature>
<feature type="transmembrane region" description="Helical" evidence="2">
    <location>
        <begin position="89"/>
        <end position="107"/>
    </location>
</feature>
<dbReference type="EMBL" id="MCOG01000025">
    <property type="protein sequence ID" value="ORY75587.1"/>
    <property type="molecule type" value="Genomic_DNA"/>
</dbReference>
<feature type="transmembrane region" description="Helical" evidence="2">
    <location>
        <begin position="12"/>
        <end position="31"/>
    </location>
</feature>
<accession>A0A1Y2EVQ6</accession>